<comment type="catalytic activity">
    <reaction evidence="10 11 12">
        <text>L-threonyl-[protein] + FAD = FMN-L-threonyl-[protein] + AMP + H(+)</text>
        <dbReference type="Rhea" id="RHEA:36847"/>
        <dbReference type="Rhea" id="RHEA-COMP:11060"/>
        <dbReference type="Rhea" id="RHEA-COMP:11061"/>
        <dbReference type="ChEBI" id="CHEBI:15378"/>
        <dbReference type="ChEBI" id="CHEBI:30013"/>
        <dbReference type="ChEBI" id="CHEBI:57692"/>
        <dbReference type="ChEBI" id="CHEBI:74257"/>
        <dbReference type="ChEBI" id="CHEBI:456215"/>
        <dbReference type="EC" id="2.7.1.180"/>
    </reaction>
</comment>
<dbReference type="EC" id="2.7.1.180" evidence="2 11"/>
<evidence type="ECO:0000256" key="2">
    <source>
        <dbReference type="ARBA" id="ARBA00011955"/>
    </source>
</evidence>
<keyword evidence="7 11" id="KW-0274">FAD</keyword>
<dbReference type="EMBL" id="CP120733">
    <property type="protein sequence ID" value="WFD11330.1"/>
    <property type="molecule type" value="Genomic_DNA"/>
</dbReference>
<keyword evidence="4 11" id="KW-0285">Flavoprotein</keyword>
<dbReference type="SUPFAM" id="SSF143631">
    <property type="entry name" value="ApbE-like"/>
    <property type="match status" value="1"/>
</dbReference>
<evidence type="ECO:0000256" key="4">
    <source>
        <dbReference type="ARBA" id="ARBA00022630"/>
    </source>
</evidence>
<dbReference type="GO" id="GO:0016740">
    <property type="term" value="F:transferase activity"/>
    <property type="evidence" value="ECO:0007669"/>
    <property type="project" value="UniProtKB-KW"/>
</dbReference>
<feature type="chain" id="PRO_5044979886" description="FAD:protein FMN transferase" evidence="12">
    <location>
        <begin position="24"/>
        <end position="344"/>
    </location>
</feature>
<dbReference type="PANTHER" id="PTHR30040:SF2">
    <property type="entry name" value="FAD:PROTEIN FMN TRANSFERASE"/>
    <property type="match status" value="1"/>
</dbReference>
<evidence type="ECO:0000313" key="13">
    <source>
        <dbReference type="EMBL" id="WFD11330.1"/>
    </source>
</evidence>
<dbReference type="PANTHER" id="PTHR30040">
    <property type="entry name" value="THIAMINE BIOSYNTHESIS LIPOPROTEIN APBE"/>
    <property type="match status" value="1"/>
</dbReference>
<evidence type="ECO:0000256" key="6">
    <source>
        <dbReference type="ARBA" id="ARBA00022723"/>
    </source>
</evidence>
<evidence type="ECO:0000256" key="1">
    <source>
        <dbReference type="ARBA" id="ARBA00001946"/>
    </source>
</evidence>
<evidence type="ECO:0000256" key="10">
    <source>
        <dbReference type="ARBA" id="ARBA00048540"/>
    </source>
</evidence>
<evidence type="ECO:0000256" key="8">
    <source>
        <dbReference type="ARBA" id="ARBA00022842"/>
    </source>
</evidence>
<keyword evidence="12" id="KW-0997">Cell inner membrane</keyword>
<protein>
    <recommendedName>
        <fullName evidence="3 11">FAD:protein FMN transferase</fullName>
        <ecNumber evidence="2 11">2.7.1.180</ecNumber>
    </recommendedName>
    <alternativeName>
        <fullName evidence="9 11">Flavin transferase</fullName>
    </alternativeName>
</protein>
<dbReference type="Gene3D" id="3.10.520.10">
    <property type="entry name" value="ApbE-like domains"/>
    <property type="match status" value="1"/>
</dbReference>
<keyword evidence="12" id="KW-0732">Signal</keyword>
<organism evidence="13 14">
    <name type="scientific">Tepidibacter hydrothermalis</name>
    <dbReference type="NCBI Taxonomy" id="3036126"/>
    <lineage>
        <taxon>Bacteria</taxon>
        <taxon>Bacillati</taxon>
        <taxon>Bacillota</taxon>
        <taxon>Clostridia</taxon>
        <taxon>Peptostreptococcales</taxon>
        <taxon>Peptostreptococcaceae</taxon>
        <taxon>Tepidibacter</taxon>
    </lineage>
</organism>
<gene>
    <name evidence="13" type="ORF">P4S50_04435</name>
</gene>
<evidence type="ECO:0000256" key="7">
    <source>
        <dbReference type="ARBA" id="ARBA00022827"/>
    </source>
</evidence>
<dbReference type="Pfam" id="PF02424">
    <property type="entry name" value="ApbE"/>
    <property type="match status" value="1"/>
</dbReference>
<dbReference type="PIRSF" id="PIRSF006268">
    <property type="entry name" value="ApbE"/>
    <property type="match status" value="1"/>
</dbReference>
<keyword evidence="14" id="KW-1185">Reference proteome</keyword>
<dbReference type="InterPro" id="IPR024932">
    <property type="entry name" value="ApbE"/>
</dbReference>
<sequence>MKKIVAMILTISLILGITGCANKEITPVSRETFALGTIIDFKVYDKDQDKSNQVIDECIERIKDIEKKMSANMDNSEVTNVNKNAGKESVEVSNETMYVAKKSLEYSRITNGKFNLTVYPLVNLWGIGTENARVPSQSEIDQAISNIDYNDAVFDETENTIYLKRENQGIDLGAIAKGYVGDEIKKIFVKNDIKSAFVNLGGNVMAYETKVDGSKWRIGIQNPLDTRGEYLGVISVKDKSIVTSGNYERYFEQDGKRYHHILDATIGYPADAGLISTSIITESGIDADALSTSVYLMGLDEGMKLIESIDGVDAIFVTKDKEVYTTSGLKDNFELTNEEFTYKK</sequence>
<name>A0ABY8EEG5_9FIRM</name>
<keyword evidence="12" id="KW-0472">Membrane</keyword>
<dbReference type="Proteomes" id="UP001222800">
    <property type="component" value="Chromosome"/>
</dbReference>
<feature type="signal peptide" evidence="12">
    <location>
        <begin position="1"/>
        <end position="23"/>
    </location>
</feature>
<comment type="function">
    <text evidence="12">Flavin transferase that catalyzes the transfer of the FMN moiety of FAD and its covalent binding to the hydroxyl group of a threonine residue in a target flavoprotein.</text>
</comment>
<evidence type="ECO:0000256" key="12">
    <source>
        <dbReference type="RuleBase" id="RU363002"/>
    </source>
</evidence>
<evidence type="ECO:0000256" key="3">
    <source>
        <dbReference type="ARBA" id="ARBA00016337"/>
    </source>
</evidence>
<evidence type="ECO:0000256" key="9">
    <source>
        <dbReference type="ARBA" id="ARBA00031306"/>
    </source>
</evidence>
<comment type="cofactor">
    <cofactor evidence="1 12">
        <name>Mg(2+)</name>
        <dbReference type="ChEBI" id="CHEBI:18420"/>
    </cofactor>
</comment>
<keyword evidence="12" id="KW-0449">Lipoprotein</keyword>
<keyword evidence="12" id="KW-1003">Cell membrane</keyword>
<dbReference type="RefSeq" id="WP_277733353.1">
    <property type="nucleotide sequence ID" value="NZ_CP120733.1"/>
</dbReference>
<accession>A0ABY8EEG5</accession>
<reference evidence="13 14" key="1">
    <citation type="submission" date="2023-03" db="EMBL/GenBank/DDBJ databases">
        <title>Complete genome sequence of Tepidibacter sp. SWIR-1, isolated from a deep-sea hydrothermal vent.</title>
        <authorList>
            <person name="Li X."/>
        </authorList>
    </citation>
    <scope>NUCLEOTIDE SEQUENCE [LARGE SCALE GENOMIC DNA]</scope>
    <source>
        <strain evidence="13 14">SWIR-1</strain>
    </source>
</reference>
<evidence type="ECO:0000256" key="11">
    <source>
        <dbReference type="PIRNR" id="PIRNR006268"/>
    </source>
</evidence>
<evidence type="ECO:0000256" key="5">
    <source>
        <dbReference type="ARBA" id="ARBA00022679"/>
    </source>
</evidence>
<dbReference type="PROSITE" id="PS51257">
    <property type="entry name" value="PROKAR_LIPOPROTEIN"/>
    <property type="match status" value="1"/>
</dbReference>
<dbReference type="InterPro" id="IPR003374">
    <property type="entry name" value="ApbE-like_sf"/>
</dbReference>
<proteinExistence type="inferred from homology"/>
<keyword evidence="6 11" id="KW-0479">Metal-binding</keyword>
<keyword evidence="5 11" id="KW-0808">Transferase</keyword>
<evidence type="ECO:0000313" key="14">
    <source>
        <dbReference type="Proteomes" id="UP001222800"/>
    </source>
</evidence>
<comment type="similarity">
    <text evidence="11 12">Belongs to the ApbE family.</text>
</comment>
<keyword evidence="8 11" id="KW-0460">Magnesium</keyword>
<comment type="subcellular location">
    <subcellularLocation>
        <location evidence="12">Cell inner membrane</location>
        <topology evidence="12">Lipid-anchor</topology>
        <orientation evidence="12">Periplasmic side</orientation>
    </subcellularLocation>
</comment>